<keyword evidence="6" id="KW-1185">Reference proteome</keyword>
<reference evidence="5 6" key="1">
    <citation type="submission" date="2019-04" db="EMBL/GenBank/DDBJ databases">
        <title>Lewinella litorea sp. nov., isolated from a marine sand.</title>
        <authorList>
            <person name="Yoon J.-H."/>
        </authorList>
    </citation>
    <scope>NUCLEOTIDE SEQUENCE [LARGE SCALE GENOMIC DNA]</scope>
    <source>
        <strain evidence="5 6">HSMS-39</strain>
    </source>
</reference>
<dbReference type="SMART" id="SM00342">
    <property type="entry name" value="HTH_ARAC"/>
    <property type="match status" value="1"/>
</dbReference>
<dbReference type="InterPro" id="IPR050204">
    <property type="entry name" value="AraC_XylS_family_regulators"/>
</dbReference>
<accession>A0A4S4NKL7</accession>
<feature type="domain" description="HTH araC/xylS-type" evidence="4">
    <location>
        <begin position="48"/>
        <end position="147"/>
    </location>
</feature>
<gene>
    <name evidence="5" type="ORF">E4021_11420</name>
</gene>
<dbReference type="InterPro" id="IPR009057">
    <property type="entry name" value="Homeodomain-like_sf"/>
</dbReference>
<keyword evidence="1" id="KW-0805">Transcription regulation</keyword>
<keyword evidence="2" id="KW-0238">DNA-binding</keyword>
<dbReference type="OrthoDB" id="655946at2"/>
<dbReference type="GO" id="GO:0043565">
    <property type="term" value="F:sequence-specific DNA binding"/>
    <property type="evidence" value="ECO:0007669"/>
    <property type="project" value="InterPro"/>
</dbReference>
<name>A0A4S4NKL7_9BACT</name>
<evidence type="ECO:0000256" key="3">
    <source>
        <dbReference type="ARBA" id="ARBA00023163"/>
    </source>
</evidence>
<organism evidence="5 6">
    <name type="scientific">Neolewinella litorea</name>
    <dbReference type="NCBI Taxonomy" id="2562452"/>
    <lineage>
        <taxon>Bacteria</taxon>
        <taxon>Pseudomonadati</taxon>
        <taxon>Bacteroidota</taxon>
        <taxon>Saprospiria</taxon>
        <taxon>Saprospirales</taxon>
        <taxon>Lewinellaceae</taxon>
        <taxon>Neolewinella</taxon>
    </lineage>
</organism>
<proteinExistence type="predicted"/>
<dbReference type="RefSeq" id="WP_136459490.1">
    <property type="nucleotide sequence ID" value="NZ_SRSF01000004.1"/>
</dbReference>
<evidence type="ECO:0000256" key="1">
    <source>
        <dbReference type="ARBA" id="ARBA00023015"/>
    </source>
</evidence>
<dbReference type="PROSITE" id="PS01124">
    <property type="entry name" value="HTH_ARAC_FAMILY_2"/>
    <property type="match status" value="1"/>
</dbReference>
<evidence type="ECO:0000256" key="2">
    <source>
        <dbReference type="ARBA" id="ARBA00023125"/>
    </source>
</evidence>
<evidence type="ECO:0000259" key="4">
    <source>
        <dbReference type="PROSITE" id="PS01124"/>
    </source>
</evidence>
<evidence type="ECO:0000313" key="5">
    <source>
        <dbReference type="EMBL" id="THH39357.1"/>
    </source>
</evidence>
<dbReference type="GO" id="GO:0003700">
    <property type="term" value="F:DNA-binding transcription factor activity"/>
    <property type="evidence" value="ECO:0007669"/>
    <property type="project" value="InterPro"/>
</dbReference>
<comment type="caution">
    <text evidence="5">The sequence shown here is derived from an EMBL/GenBank/DDBJ whole genome shotgun (WGS) entry which is preliminary data.</text>
</comment>
<dbReference type="SUPFAM" id="SSF46689">
    <property type="entry name" value="Homeodomain-like"/>
    <property type="match status" value="2"/>
</dbReference>
<dbReference type="Pfam" id="PF12833">
    <property type="entry name" value="HTH_18"/>
    <property type="match status" value="1"/>
</dbReference>
<dbReference type="Proteomes" id="UP000308528">
    <property type="component" value="Unassembled WGS sequence"/>
</dbReference>
<dbReference type="InterPro" id="IPR018060">
    <property type="entry name" value="HTH_AraC"/>
</dbReference>
<evidence type="ECO:0000313" key="6">
    <source>
        <dbReference type="Proteomes" id="UP000308528"/>
    </source>
</evidence>
<dbReference type="AlphaFoldDB" id="A0A4S4NKL7"/>
<dbReference type="Gene3D" id="1.10.10.60">
    <property type="entry name" value="Homeodomain-like"/>
    <property type="match status" value="1"/>
</dbReference>
<dbReference type="EMBL" id="SRSF01000004">
    <property type="protein sequence ID" value="THH39357.1"/>
    <property type="molecule type" value="Genomic_DNA"/>
</dbReference>
<dbReference type="PANTHER" id="PTHR46796">
    <property type="entry name" value="HTH-TYPE TRANSCRIPTIONAL ACTIVATOR RHAS-RELATED"/>
    <property type="match status" value="1"/>
</dbReference>
<sequence>MSTLKSTFIGTAIGLLRHAEQPGTRQFILSGLAQWRRSLPVARDRPFHRAIALIHNRAPAARSVHRLSMAVGISRRQLQRIFQKRLGVSPKVYLRFFRFEQTFRFLERHGWVPLSAVAFSHGYADAAHLIREFRAFTGVTPRTLLKEACPVAELEMAV</sequence>
<keyword evidence="3" id="KW-0804">Transcription</keyword>
<protein>
    <submittedName>
        <fullName evidence="5">AraC family transcriptional regulator</fullName>
    </submittedName>
</protein>